<dbReference type="Pfam" id="PF04054">
    <property type="entry name" value="Not1"/>
    <property type="match status" value="1"/>
</dbReference>
<dbReference type="Pfam" id="PF12842">
    <property type="entry name" value="DUF3819"/>
    <property type="match status" value="1"/>
</dbReference>
<reference evidence="11" key="1">
    <citation type="submission" date="2023-08" db="EMBL/GenBank/DDBJ databases">
        <title>Draft sequence of the Babesia gibsoni genome.</title>
        <authorList>
            <person name="Yamagishi J.Y."/>
            <person name="Xuan X.X."/>
        </authorList>
    </citation>
    <scope>NUCLEOTIDE SEQUENCE</scope>
    <source>
        <strain evidence="11">Azabu</strain>
    </source>
</reference>
<evidence type="ECO:0000313" key="11">
    <source>
        <dbReference type="EMBL" id="KAK1443245.1"/>
    </source>
</evidence>
<keyword evidence="5" id="KW-0539">Nucleus</keyword>
<dbReference type="GO" id="GO:0000288">
    <property type="term" value="P:nuclear-transcribed mRNA catabolic process, deadenylation-dependent decay"/>
    <property type="evidence" value="ECO:0007669"/>
    <property type="project" value="TreeGrafter"/>
</dbReference>
<organism evidence="11 12">
    <name type="scientific">Babesia gibsoni</name>
    <dbReference type="NCBI Taxonomy" id="33632"/>
    <lineage>
        <taxon>Eukaryota</taxon>
        <taxon>Sar</taxon>
        <taxon>Alveolata</taxon>
        <taxon>Apicomplexa</taxon>
        <taxon>Aconoidasida</taxon>
        <taxon>Piroplasmida</taxon>
        <taxon>Babesiidae</taxon>
        <taxon>Babesia</taxon>
    </lineage>
</organism>
<evidence type="ECO:0000259" key="8">
    <source>
        <dbReference type="Pfam" id="PF16415"/>
    </source>
</evidence>
<evidence type="ECO:0000259" key="6">
    <source>
        <dbReference type="Pfam" id="PF04054"/>
    </source>
</evidence>
<dbReference type="Gene3D" id="1.25.40.180">
    <property type="match status" value="1"/>
</dbReference>
<evidence type="ECO:0000259" key="7">
    <source>
        <dbReference type="Pfam" id="PF12842"/>
    </source>
</evidence>
<evidence type="ECO:0000259" key="9">
    <source>
        <dbReference type="Pfam" id="PF16417"/>
    </source>
</evidence>
<feature type="domain" description="CCR4-NOT transcription complex subunit 1-like NOT1 connector" evidence="10">
    <location>
        <begin position="903"/>
        <end position="1040"/>
    </location>
</feature>
<comment type="subcellular location">
    <subcellularLocation>
        <location evidence="1">Nucleus</location>
    </subcellularLocation>
</comment>
<accession>A0AAD8LSQ4</accession>
<dbReference type="GO" id="GO:0017148">
    <property type="term" value="P:negative regulation of translation"/>
    <property type="evidence" value="ECO:0007669"/>
    <property type="project" value="InterPro"/>
</dbReference>
<dbReference type="Gene3D" id="1.25.40.840">
    <property type="entry name" value="CCR4-NOT transcription complex subunit 1 TTP binding domain"/>
    <property type="match status" value="1"/>
</dbReference>
<dbReference type="GO" id="GO:0000932">
    <property type="term" value="C:P-body"/>
    <property type="evidence" value="ECO:0007669"/>
    <property type="project" value="TreeGrafter"/>
</dbReference>
<evidence type="ECO:0000259" key="10">
    <source>
        <dbReference type="Pfam" id="PF25097"/>
    </source>
</evidence>
<dbReference type="GO" id="GO:0060090">
    <property type="term" value="F:molecular adaptor activity"/>
    <property type="evidence" value="ECO:0007669"/>
    <property type="project" value="TreeGrafter"/>
</dbReference>
<comment type="caution">
    <text evidence="11">The sequence shown here is derived from an EMBL/GenBank/DDBJ whole genome shotgun (WGS) entry which is preliminary data.</text>
</comment>
<keyword evidence="3" id="KW-0805">Transcription regulation</keyword>
<dbReference type="Proteomes" id="UP001230268">
    <property type="component" value="Unassembled WGS sequence"/>
</dbReference>
<dbReference type="PANTHER" id="PTHR13162">
    <property type="entry name" value="CCR4-NOT TRANSCRIPTION COMPLEX"/>
    <property type="match status" value="1"/>
</dbReference>
<evidence type="ECO:0000256" key="3">
    <source>
        <dbReference type="ARBA" id="ARBA00023015"/>
    </source>
</evidence>
<evidence type="ECO:0000313" key="12">
    <source>
        <dbReference type="Proteomes" id="UP001230268"/>
    </source>
</evidence>
<name>A0AAD8LSQ4_BABGI</name>
<dbReference type="Gene3D" id="1.25.40.800">
    <property type="match status" value="1"/>
</dbReference>
<feature type="domain" description="CCR4-NOT transcription complex subunit 1 CAF1-binding" evidence="8">
    <location>
        <begin position="256"/>
        <end position="473"/>
    </location>
</feature>
<dbReference type="EMBL" id="JAVEPI010000002">
    <property type="protein sequence ID" value="KAK1443245.1"/>
    <property type="molecule type" value="Genomic_DNA"/>
</dbReference>
<evidence type="ECO:0000256" key="5">
    <source>
        <dbReference type="ARBA" id="ARBA00023242"/>
    </source>
</evidence>
<dbReference type="InterPro" id="IPR032193">
    <property type="entry name" value="CNOT1_TTP_bind"/>
</dbReference>
<evidence type="ECO:0000256" key="1">
    <source>
        <dbReference type="ARBA" id="ARBA00004123"/>
    </source>
</evidence>
<dbReference type="InterPro" id="IPR007196">
    <property type="entry name" value="CCR4-Not_Not1_C"/>
</dbReference>
<dbReference type="InterPro" id="IPR038535">
    <property type="entry name" value="CNOT1_TTP_bind_sf"/>
</dbReference>
<evidence type="ECO:0000256" key="4">
    <source>
        <dbReference type="ARBA" id="ARBA00023163"/>
    </source>
</evidence>
<dbReference type="InterPro" id="IPR032191">
    <property type="entry name" value="CNOT1_CAF1_bind"/>
</dbReference>
<dbReference type="PANTHER" id="PTHR13162:SF8">
    <property type="entry name" value="CCR4-NOT TRANSCRIPTION COMPLEX SUBUNIT 1"/>
    <property type="match status" value="1"/>
</dbReference>
<dbReference type="Pfam" id="PF16417">
    <property type="entry name" value="CNOT1_TTP_bind"/>
    <property type="match status" value="1"/>
</dbReference>
<keyword evidence="12" id="KW-1185">Reference proteome</keyword>
<protein>
    <submittedName>
        <fullName evidence="11">Ccr4-not transcription complex subunit 1</fullName>
    </submittedName>
</protein>
<feature type="domain" description="CCR4-Not complex component Not1 C-terminal" evidence="6">
    <location>
        <begin position="1310"/>
        <end position="1647"/>
    </location>
</feature>
<feature type="domain" description="CCR4-NOT transcription complex subunit 1 TTP binding" evidence="9">
    <location>
        <begin position="31"/>
        <end position="181"/>
    </location>
</feature>
<dbReference type="GO" id="GO:0005634">
    <property type="term" value="C:nucleus"/>
    <property type="evidence" value="ECO:0007669"/>
    <property type="project" value="UniProtKB-SubCell"/>
</dbReference>
<dbReference type="GO" id="GO:0030015">
    <property type="term" value="C:CCR4-NOT core complex"/>
    <property type="evidence" value="ECO:0007669"/>
    <property type="project" value="InterPro"/>
</dbReference>
<keyword evidence="2" id="KW-0678">Repressor</keyword>
<dbReference type="Pfam" id="PF16415">
    <property type="entry name" value="CNOT1_CAF1_bind"/>
    <property type="match status" value="1"/>
</dbReference>
<dbReference type="InterPro" id="IPR024557">
    <property type="entry name" value="CNOT1_dom_4"/>
</dbReference>
<keyword evidence="4" id="KW-0804">Transcription</keyword>
<dbReference type="CDD" id="cd20710">
    <property type="entry name" value="NOT1_connector"/>
    <property type="match status" value="1"/>
</dbReference>
<dbReference type="Pfam" id="PF25097">
    <property type="entry name" value="ARM_Cnot1"/>
    <property type="match status" value="1"/>
</dbReference>
<gene>
    <name evidence="11" type="ORF">BgAZ_201210</name>
</gene>
<evidence type="ECO:0000256" key="2">
    <source>
        <dbReference type="ARBA" id="ARBA00022491"/>
    </source>
</evidence>
<sequence>MIFTEGSSDHEPSARMAAPVQVDDFEALTDEERVNKYFYKLYVAEITTDQMIEVMRYLEECPPNSKNRETYRTMLKILFNECRFFPKYPVQELAITAELFGKMIKHGLLLSNGNLLMLALRCIIEALKRGKASKMFQFGTIALSQFENSIANYPWFSTALLEIADVRETFPQLYRTCEKLQNIMTEYMHGTTYIDQARGIVIRPDDSQKSQDVSLKSSSEPRHQVSAMSMLNKDRIDVGEMENLMNGVIEDFNVVPPPGVVVNQIYAAFNNMSLDTAPQKAFEVKDVISSDNCFWLLLYIIKTRASKEQNLHEVFVTFIENLRLPKLFELAIQITYACVSACLSRILEFKDLPAYRTMLKNLGSWLGRITLGRNVPIMSRHLDIKQVMFHAYENGAMVAALPFVCKAMEHIKHSKIFKPPNPWTTAILSFLVEIHSLPGLKTSLVFEVEVLLKHLELDLFSFGKMTNLLGSRTRPEDSGDFDNTIQLKLNDHQENIEDASPIAAQIMVGMSTREQKMLLAQGRQSPPLSAKDRKQETVKEKLNLLLSKAMWEGQAHARTSAPPHDMRPGEGYVGYGHGMPEQKAFIQANMPVQMMPMQQQAVAAAENPVTLPVNNFGEQLLQKLHNSVIVSNSIAIFGIHPQLRVCIPFAIERAVRRVLPVISDHALSIARSTTKAMISKDFVGEDNKVALRAAIHSMMDFFATSLVLATCKEPLRIAFHESLRAALMTYRTQESNDKMFFEQLVQVVSQDNLLPVIAVVEKIVAERVSREADIILMDILKLSKNYHKPQVALPPVLQQWNNTKAFLDKRHFMIYQNLFQNNVSRRAISAYMPVVQPQIQMPPNVCSGAISRFEECFAEVREPLRGIALFPPLLYTQHPMEPGYEHIIFSTHALLVLYSLPVDHDLFACIEQCLSVMENSKHMEAATVSIAHRLLMFLCEGLGAQTGLNVEVLLCVLDGLNRLNRAVKQAIASVIFSMPLDRSNNIFNVITITGLLRYELLDWTHLAHYLTLAMDKGRNMYAVELSIVITAIAVVDQRSVPPDRATSIMREIAAINCGQETCETYPGILLKDARAKLLNDYMEMRPENRTTIASLTPILKRNLAACIAPSDFQVVCPSSKDDSLPLVTSRDVITKNQCFGGVRRVCPPPPIADSHRAIVSIIFAKWIECSLQHEGDYLLMAWRQFFQRFNLQSLFKMDGGTDNFFAICVGSAISTITTDGSMRMTSEQIGSSDSSNDNLDGLVALAKMAHVMLRLVGGSDVPPTSALQKVLASTSSLIIYNEQLMAYYKLWVVMIDYFDRVESENGQIVCRVTFLNGLEMINPTRAPVFCYYWLKLLSHRTLLPGCMSVERCWSKLGKLFLYMTCFLQANEHSDIDNIENAFYEVVVQLCKSYPDFIVEYYFCFGGSQRIERLVGSCQLSGETVKLPTPGASIDHIPAMGKAPKIPHMMVLLLSRHAIKSYVDVLLRMMIHQNHMPNTPPINIYSVDFERLVAVLEELILRDPGQSLTLLTSLTYYIGIKFNSSLPEPTPMDESRLYLYLDLIRSMSALGKHLFMRAICRHLRFPNMHTQFFSCLVLWMYDALKSPQDEMIRQVMLRALLEHFLNPMSCPWGIKLTVLELFRNPRFKLNGGSFQAISGRVQSLLDAVSLVCADI</sequence>
<feature type="domain" description="CCR4-NOT transcription complex subunit 1" evidence="7">
    <location>
        <begin position="641"/>
        <end position="781"/>
    </location>
</feature>
<dbReference type="InterPro" id="IPR055454">
    <property type="entry name" value="CNOT1-like_NOT1_connector"/>
</dbReference>
<proteinExistence type="predicted"/>
<dbReference type="InterPro" id="IPR040398">
    <property type="entry name" value="Not1"/>
</dbReference>
<dbReference type="Gene3D" id="1.25.40.790">
    <property type="match status" value="1"/>
</dbReference>